<reference evidence="2" key="1">
    <citation type="journal article" date="2022" name="Mol. Ecol. Resour.">
        <title>The genomes of chicory, endive, great burdock and yacon provide insights into Asteraceae palaeo-polyploidization history and plant inulin production.</title>
        <authorList>
            <person name="Fan W."/>
            <person name="Wang S."/>
            <person name="Wang H."/>
            <person name="Wang A."/>
            <person name="Jiang F."/>
            <person name="Liu H."/>
            <person name="Zhao H."/>
            <person name="Xu D."/>
            <person name="Zhang Y."/>
        </authorList>
    </citation>
    <scope>NUCLEOTIDE SEQUENCE [LARGE SCALE GENOMIC DNA]</scope>
    <source>
        <strain evidence="2">cv. Yunnan</strain>
    </source>
</reference>
<evidence type="ECO:0000313" key="2">
    <source>
        <dbReference type="Proteomes" id="UP001056120"/>
    </source>
</evidence>
<comment type="caution">
    <text evidence="1">The sequence shown here is derived from an EMBL/GenBank/DDBJ whole genome shotgun (WGS) entry which is preliminary data.</text>
</comment>
<gene>
    <name evidence="1" type="ORF">L1987_17594</name>
</gene>
<organism evidence="1 2">
    <name type="scientific">Smallanthus sonchifolius</name>
    <dbReference type="NCBI Taxonomy" id="185202"/>
    <lineage>
        <taxon>Eukaryota</taxon>
        <taxon>Viridiplantae</taxon>
        <taxon>Streptophyta</taxon>
        <taxon>Embryophyta</taxon>
        <taxon>Tracheophyta</taxon>
        <taxon>Spermatophyta</taxon>
        <taxon>Magnoliopsida</taxon>
        <taxon>eudicotyledons</taxon>
        <taxon>Gunneridae</taxon>
        <taxon>Pentapetalae</taxon>
        <taxon>asterids</taxon>
        <taxon>campanulids</taxon>
        <taxon>Asterales</taxon>
        <taxon>Asteraceae</taxon>
        <taxon>Asteroideae</taxon>
        <taxon>Heliantheae alliance</taxon>
        <taxon>Millerieae</taxon>
        <taxon>Smallanthus</taxon>
    </lineage>
</organism>
<dbReference type="EMBL" id="CM042023">
    <property type="protein sequence ID" value="KAI3812881.1"/>
    <property type="molecule type" value="Genomic_DNA"/>
</dbReference>
<dbReference type="Proteomes" id="UP001056120">
    <property type="component" value="Linkage Group LG06"/>
</dbReference>
<accession>A0ACB9IZK5</accession>
<keyword evidence="2" id="KW-1185">Reference proteome</keyword>
<evidence type="ECO:0000313" key="1">
    <source>
        <dbReference type="EMBL" id="KAI3812881.1"/>
    </source>
</evidence>
<protein>
    <submittedName>
        <fullName evidence="1">Uncharacterized protein</fullName>
    </submittedName>
</protein>
<sequence length="288" mass="32078">MYNCLQRASTQVFDETVKDLGVLLQGSNASIADGNLSFEHATLLVNHGRKINEENNVIRSNHAFKCWVVESEGDWVPSNPSPSGDSNVPSKCVVEEEVHIPRKEVIDRMEFAYGSPLNQQVIDLDVHQENNGIEGQIISDKVLSSPSKSVEKLSNSSYVGSILENSLLFKPATPSSPTGISSDVPKQDHFVRNEGIPLDGANVTTESVATESNAYNDVETEVRDTLEVGEFTGFHMHECSHLVKQNTQLEEMKLHGYCIEMLEEFDRVGEERPLLEVEKDSVEEYKLK</sequence>
<name>A0ACB9IZK5_9ASTR</name>
<reference evidence="1 2" key="2">
    <citation type="journal article" date="2022" name="Mol. Ecol. Resour.">
        <title>The genomes of chicory, endive, great burdock and yacon provide insights into Asteraceae paleo-polyploidization history and plant inulin production.</title>
        <authorList>
            <person name="Fan W."/>
            <person name="Wang S."/>
            <person name="Wang H."/>
            <person name="Wang A."/>
            <person name="Jiang F."/>
            <person name="Liu H."/>
            <person name="Zhao H."/>
            <person name="Xu D."/>
            <person name="Zhang Y."/>
        </authorList>
    </citation>
    <scope>NUCLEOTIDE SEQUENCE [LARGE SCALE GENOMIC DNA]</scope>
    <source>
        <strain evidence="2">cv. Yunnan</strain>
        <tissue evidence="1">Leaves</tissue>
    </source>
</reference>
<proteinExistence type="predicted"/>